<keyword evidence="5 6" id="KW-0472">Membrane</keyword>
<feature type="transmembrane region" description="Helical" evidence="6">
    <location>
        <begin position="106"/>
        <end position="130"/>
    </location>
</feature>
<proteinExistence type="predicted"/>
<evidence type="ECO:0000256" key="5">
    <source>
        <dbReference type="ARBA" id="ARBA00023136"/>
    </source>
</evidence>
<organism evidence="7 8">
    <name type="scientific">Prosthecochloris marina</name>
    <dbReference type="NCBI Taxonomy" id="2017681"/>
    <lineage>
        <taxon>Bacteria</taxon>
        <taxon>Pseudomonadati</taxon>
        <taxon>Chlorobiota</taxon>
        <taxon>Chlorobiia</taxon>
        <taxon>Chlorobiales</taxon>
        <taxon>Chlorobiaceae</taxon>
        <taxon>Prosthecochloris</taxon>
    </lineage>
</organism>
<keyword evidence="4 6" id="KW-1133">Transmembrane helix</keyword>
<evidence type="ECO:0000313" key="8">
    <source>
        <dbReference type="Proteomes" id="UP000246278"/>
    </source>
</evidence>
<accession>A0A317T8W1</accession>
<dbReference type="EMBL" id="PDNZ01000001">
    <property type="protein sequence ID" value="PWW83189.1"/>
    <property type="molecule type" value="Genomic_DNA"/>
</dbReference>
<reference evidence="8" key="1">
    <citation type="submission" date="2017-10" db="EMBL/GenBank/DDBJ databases">
        <authorList>
            <person name="Gaisin V.A."/>
            <person name="Rysina M.S."/>
            <person name="Grouzdev D.S."/>
        </authorList>
    </citation>
    <scope>NUCLEOTIDE SEQUENCE [LARGE SCALE GENOMIC DNA]</scope>
    <source>
        <strain evidence="8">V1</strain>
    </source>
</reference>
<keyword evidence="2" id="KW-1003">Cell membrane</keyword>
<feature type="transmembrane region" description="Helical" evidence="6">
    <location>
        <begin position="244"/>
        <end position="263"/>
    </location>
</feature>
<dbReference type="Pfam" id="PF02653">
    <property type="entry name" value="BPD_transp_2"/>
    <property type="match status" value="1"/>
</dbReference>
<keyword evidence="3 6" id="KW-0812">Transmembrane</keyword>
<evidence type="ECO:0000256" key="1">
    <source>
        <dbReference type="ARBA" id="ARBA00004651"/>
    </source>
</evidence>
<sequence>MQNRSIKFVIPLLATAVALVISALLIMTTGRDPLMIYQKMFSMTFGSDYGTGQIVFRTTSLILTGLAVAIPFKVKLLNIGGEGQVLAGAFTAAFVGIMLPPQTPPLIAISICSTSAMIAGSSIGLLAGWLKVRFGINEVISTIMLNFIVHAFVGYLLTWHLAVPSTVHTPEIIQSAQVPMFDSVIGIWRKSPANISTLFALTASLLSWIMIFKTTTGYEMRAVGLQPEAAGYAGISTNTHIMKAMAIGGAMAGLASTNLVLGYKHFYEAGLTSGIGFIGIAVALLALAHPLWLVASALLFGFLEYGGLTVNAYVPKDIFMMVQAITILMILVLTKTLR</sequence>
<dbReference type="CDD" id="cd06580">
    <property type="entry name" value="TM_PBP1_transp_TpRbsC_like"/>
    <property type="match status" value="1"/>
</dbReference>
<dbReference type="Proteomes" id="UP000246278">
    <property type="component" value="Unassembled WGS sequence"/>
</dbReference>
<dbReference type="GO" id="GO:0005886">
    <property type="term" value="C:plasma membrane"/>
    <property type="evidence" value="ECO:0007669"/>
    <property type="project" value="UniProtKB-SubCell"/>
</dbReference>
<dbReference type="PANTHER" id="PTHR47089">
    <property type="entry name" value="ABC TRANSPORTER, PERMEASE PROTEIN"/>
    <property type="match status" value="1"/>
</dbReference>
<dbReference type="GO" id="GO:0022857">
    <property type="term" value="F:transmembrane transporter activity"/>
    <property type="evidence" value="ECO:0007669"/>
    <property type="project" value="InterPro"/>
</dbReference>
<evidence type="ECO:0000256" key="3">
    <source>
        <dbReference type="ARBA" id="ARBA00022692"/>
    </source>
</evidence>
<evidence type="ECO:0000313" key="7">
    <source>
        <dbReference type="EMBL" id="PWW83189.1"/>
    </source>
</evidence>
<feature type="transmembrane region" description="Helical" evidence="6">
    <location>
        <begin position="142"/>
        <end position="162"/>
    </location>
</feature>
<gene>
    <name evidence="7" type="ORF">CR164_01110</name>
</gene>
<feature type="transmembrane region" description="Helical" evidence="6">
    <location>
        <begin position="318"/>
        <end position="337"/>
    </location>
</feature>
<dbReference type="RefSeq" id="WP_110022071.1">
    <property type="nucleotide sequence ID" value="NZ_PDNZ01000001.1"/>
</dbReference>
<evidence type="ECO:0000256" key="4">
    <source>
        <dbReference type="ARBA" id="ARBA00022989"/>
    </source>
</evidence>
<feature type="transmembrane region" description="Helical" evidence="6">
    <location>
        <begin position="292"/>
        <end position="312"/>
    </location>
</feature>
<dbReference type="PANTHER" id="PTHR47089:SF1">
    <property type="entry name" value="GUANOSINE ABC TRANSPORTER PERMEASE PROTEIN NUPP"/>
    <property type="match status" value="1"/>
</dbReference>
<feature type="transmembrane region" description="Helical" evidence="6">
    <location>
        <begin position="54"/>
        <end position="72"/>
    </location>
</feature>
<protein>
    <submittedName>
        <fullName evidence="7">ABC transporter permease</fullName>
    </submittedName>
</protein>
<dbReference type="OrthoDB" id="45037at2"/>
<evidence type="ECO:0000256" key="2">
    <source>
        <dbReference type="ARBA" id="ARBA00022475"/>
    </source>
</evidence>
<evidence type="ECO:0000256" key="6">
    <source>
        <dbReference type="SAM" id="Phobius"/>
    </source>
</evidence>
<name>A0A317T8W1_9CHLB</name>
<feature type="transmembrane region" description="Helical" evidence="6">
    <location>
        <begin position="193"/>
        <end position="212"/>
    </location>
</feature>
<keyword evidence="8" id="KW-1185">Reference proteome</keyword>
<comment type="caution">
    <text evidence="7">The sequence shown here is derived from an EMBL/GenBank/DDBJ whole genome shotgun (WGS) entry which is preliminary data.</text>
</comment>
<dbReference type="AlphaFoldDB" id="A0A317T8W1"/>
<feature type="transmembrane region" description="Helical" evidence="6">
    <location>
        <begin position="84"/>
        <end position="100"/>
    </location>
</feature>
<dbReference type="InterPro" id="IPR001851">
    <property type="entry name" value="ABC_transp_permease"/>
</dbReference>
<comment type="subcellular location">
    <subcellularLocation>
        <location evidence="1">Cell membrane</location>
        <topology evidence="1">Multi-pass membrane protein</topology>
    </subcellularLocation>
</comment>
<feature type="transmembrane region" description="Helical" evidence="6">
    <location>
        <begin position="269"/>
        <end position="287"/>
    </location>
</feature>